<dbReference type="EMBL" id="BAABHC010000014">
    <property type="protein sequence ID" value="GAA4434739.1"/>
    <property type="molecule type" value="Genomic_DNA"/>
</dbReference>
<evidence type="ECO:0000313" key="3">
    <source>
        <dbReference type="Proteomes" id="UP001500552"/>
    </source>
</evidence>
<keyword evidence="3" id="KW-1185">Reference proteome</keyword>
<evidence type="ECO:0000259" key="1">
    <source>
        <dbReference type="Pfam" id="PF12684"/>
    </source>
</evidence>
<dbReference type="InterPro" id="IPR011604">
    <property type="entry name" value="PDDEXK-like_dom_sf"/>
</dbReference>
<proteinExistence type="predicted"/>
<reference evidence="3" key="1">
    <citation type="journal article" date="2019" name="Int. J. Syst. Evol. Microbiol.">
        <title>The Global Catalogue of Microorganisms (GCM) 10K type strain sequencing project: providing services to taxonomists for standard genome sequencing and annotation.</title>
        <authorList>
            <consortium name="The Broad Institute Genomics Platform"/>
            <consortium name="The Broad Institute Genome Sequencing Center for Infectious Disease"/>
            <person name="Wu L."/>
            <person name="Ma J."/>
        </authorList>
    </citation>
    <scope>NUCLEOTIDE SEQUENCE [LARGE SCALE GENOMIC DNA]</scope>
    <source>
        <strain evidence="3">JCM 17926</strain>
    </source>
</reference>
<dbReference type="Pfam" id="PF12684">
    <property type="entry name" value="DUF3799"/>
    <property type="match status" value="1"/>
</dbReference>
<dbReference type="RefSeq" id="WP_345159643.1">
    <property type="nucleotide sequence ID" value="NZ_BAABHC010000014.1"/>
</dbReference>
<comment type="caution">
    <text evidence="2">The sequence shown here is derived from an EMBL/GenBank/DDBJ whole genome shotgun (WGS) entry which is preliminary data.</text>
</comment>
<gene>
    <name evidence="2" type="ORF">GCM10023188_26050</name>
</gene>
<organism evidence="2 3">
    <name type="scientific">Pontibacter saemangeumensis</name>
    <dbReference type="NCBI Taxonomy" id="1084525"/>
    <lineage>
        <taxon>Bacteria</taxon>
        <taxon>Pseudomonadati</taxon>
        <taxon>Bacteroidota</taxon>
        <taxon>Cytophagia</taxon>
        <taxon>Cytophagales</taxon>
        <taxon>Hymenobacteraceae</taxon>
        <taxon>Pontibacter</taxon>
    </lineage>
</organism>
<feature type="domain" description="Putative exodeoxyribonuclease 8 PDDEXK-like" evidence="1">
    <location>
        <begin position="51"/>
        <end position="259"/>
    </location>
</feature>
<dbReference type="Proteomes" id="UP001500552">
    <property type="component" value="Unassembled WGS sequence"/>
</dbReference>
<evidence type="ECO:0000313" key="2">
    <source>
        <dbReference type="EMBL" id="GAA4434739.1"/>
    </source>
</evidence>
<protein>
    <recommendedName>
        <fullName evidence="1">Putative exodeoxyribonuclease 8 PDDEXK-like domain-containing protein</fullName>
    </recommendedName>
</protein>
<accession>A0ABP8LRB3</accession>
<name>A0ABP8LRB3_9BACT</name>
<dbReference type="Gene3D" id="3.90.320.10">
    <property type="match status" value="1"/>
</dbReference>
<dbReference type="InterPro" id="IPR024432">
    <property type="entry name" value="Put_RecE_PDDEXK-like_dom"/>
</dbReference>
<sequence length="290" mass="32698">MKNSIDLQGAACLVQNDTNEFYHSQTHFIGSSGLKLINKKSVYHFFNQPPQKPSPTLAFGSAYHTLVLEPEQFYKEYYCLIDAGIVAEIGGGNPRATKVYKEWRAEQEAQHIGKTCLTVDDYQKLLDMQAALFSNPSIKQLFSNGVAEVSHYADFGGVKVKVRPDWLKPKAIIDLKTCDDASPEGFSRAAANYGYHLQAALYADVLEFITQQEKLFVFVAQEKEYPYAAAIYKPTDGFMAQGRYEYQLAMDKYTDALTTGLHRGYEMFAPEEAQGVLELELPAYAYREKL</sequence>